<feature type="signal peptide" evidence="2">
    <location>
        <begin position="1"/>
        <end position="27"/>
    </location>
</feature>
<gene>
    <name evidence="3" type="ORF">BFS16_09555</name>
</gene>
<dbReference type="PANTHER" id="PTHR30203:SF24">
    <property type="entry name" value="BLR4935 PROTEIN"/>
    <property type="match status" value="1"/>
</dbReference>
<feature type="chain" id="PRO_5014320058" description="Transporter" evidence="2">
    <location>
        <begin position="28"/>
        <end position="398"/>
    </location>
</feature>
<evidence type="ECO:0000256" key="1">
    <source>
        <dbReference type="SAM" id="Coils"/>
    </source>
</evidence>
<evidence type="ECO:0008006" key="5">
    <source>
        <dbReference type="Google" id="ProtNLM"/>
    </source>
</evidence>
<evidence type="ECO:0000256" key="2">
    <source>
        <dbReference type="SAM" id="SignalP"/>
    </source>
</evidence>
<dbReference type="Proteomes" id="UP000236634">
    <property type="component" value="Unassembled WGS sequence"/>
</dbReference>
<feature type="coiled-coil region" evidence="1">
    <location>
        <begin position="138"/>
        <end position="169"/>
    </location>
</feature>
<proteinExistence type="predicted"/>
<sequence length="398" mass="46041">MNLYKMVMIKRITILWAILPCVLYSQAQGIDDVLKSIEKNNIELQAAQKDVASEVEEIKQNNTVEGLSVEYSPFMRSGIPGISSSELIVAQEFDFPTLYGARRLLAKKQHRVLNLEYQTKRRDLLLEAKIKCLDWIQLNQLKNVLADRLEKAQRLLELYQKRFEHGEATILELNKLKMEQMSLHADIAKNEASRQRVYQELLILNGNQPLLLEHLAYPLVMTKFNADSLRTHLLQTDAEVLAAKGYGEAAQQQLKINKNSWLPRLTIGYRRNTEGDLISNGVQIGFSLPLYTNQHKKKAAQAALEGALLRKANVQMKVSNEWRARQNELEQLRTSLSTYDLSFLRQSLQTLRKIVEIGEMSLLDYYTEVDKIYEKWQDYINIEHQFQQVYAELTKNSL</sequence>
<keyword evidence="1" id="KW-0175">Coiled coil</keyword>
<dbReference type="GO" id="GO:0015562">
    <property type="term" value="F:efflux transmembrane transporter activity"/>
    <property type="evidence" value="ECO:0007669"/>
    <property type="project" value="InterPro"/>
</dbReference>
<comment type="caution">
    <text evidence="3">The sequence shown here is derived from an EMBL/GenBank/DDBJ whole genome shotgun (WGS) entry which is preliminary data.</text>
</comment>
<evidence type="ECO:0000313" key="4">
    <source>
        <dbReference type="Proteomes" id="UP000236634"/>
    </source>
</evidence>
<accession>A0A2K0XF48</accession>
<name>A0A2K0XF48_9BACT</name>
<dbReference type="AlphaFoldDB" id="A0A2K0XF48"/>
<organism evidence="3 4">
    <name type="scientific">Hoylesella timonensis</name>
    <dbReference type="NCBI Taxonomy" id="386414"/>
    <lineage>
        <taxon>Bacteria</taxon>
        <taxon>Pseudomonadati</taxon>
        <taxon>Bacteroidota</taxon>
        <taxon>Bacteroidia</taxon>
        <taxon>Bacteroidales</taxon>
        <taxon>Prevotellaceae</taxon>
        <taxon>Hoylesella</taxon>
    </lineage>
</organism>
<dbReference type="SUPFAM" id="SSF56954">
    <property type="entry name" value="Outer membrane efflux proteins (OEP)"/>
    <property type="match status" value="1"/>
</dbReference>
<evidence type="ECO:0000313" key="3">
    <source>
        <dbReference type="EMBL" id="PNP93160.1"/>
    </source>
</evidence>
<dbReference type="Gene3D" id="1.20.1600.10">
    <property type="entry name" value="Outer membrane efflux proteins (OEP)"/>
    <property type="match status" value="1"/>
</dbReference>
<dbReference type="EMBL" id="NBAX01000008">
    <property type="protein sequence ID" value="PNP93160.1"/>
    <property type="molecule type" value="Genomic_DNA"/>
</dbReference>
<reference evidence="3 4" key="1">
    <citation type="submission" date="2017-03" db="EMBL/GenBank/DDBJ databases">
        <authorList>
            <person name="Afonso C.L."/>
            <person name="Miller P.J."/>
            <person name="Scott M.A."/>
            <person name="Spackman E."/>
            <person name="Goraichik I."/>
            <person name="Dimitrov K.M."/>
            <person name="Suarez D.L."/>
            <person name="Swayne D.E."/>
        </authorList>
    </citation>
    <scope>NUCLEOTIDE SEQUENCE [LARGE SCALE GENOMIC DNA]</scope>
    <source>
        <strain evidence="3 4">DNF00076</strain>
    </source>
</reference>
<dbReference type="InterPro" id="IPR010131">
    <property type="entry name" value="MdtP/NodT-like"/>
</dbReference>
<keyword evidence="2" id="KW-0732">Signal</keyword>
<protein>
    <recommendedName>
        <fullName evidence="5">Transporter</fullName>
    </recommendedName>
</protein>
<dbReference type="PANTHER" id="PTHR30203">
    <property type="entry name" value="OUTER MEMBRANE CATION EFFLUX PROTEIN"/>
    <property type="match status" value="1"/>
</dbReference>